<keyword evidence="2" id="KW-0812">Transmembrane</keyword>
<dbReference type="InterPro" id="IPR050956">
    <property type="entry name" value="2C_system_His_kinase"/>
</dbReference>
<dbReference type="PANTHER" id="PTHR43719">
    <property type="entry name" value="TWO-COMPONENT HISTIDINE KINASE"/>
    <property type="match status" value="1"/>
</dbReference>
<feature type="transmembrane region" description="Helical" evidence="2">
    <location>
        <begin position="63"/>
        <end position="83"/>
    </location>
</feature>
<feature type="domain" description="Signal transduction histidine kinase dimerisation/phosphoacceptor" evidence="3">
    <location>
        <begin position="178"/>
        <end position="243"/>
    </location>
</feature>
<feature type="transmembrane region" description="Helical" evidence="2">
    <location>
        <begin position="92"/>
        <end position="110"/>
    </location>
</feature>
<evidence type="ECO:0000256" key="1">
    <source>
        <dbReference type="ARBA" id="ARBA00022553"/>
    </source>
</evidence>
<keyword evidence="5" id="KW-1185">Reference proteome</keyword>
<organism evidence="4 5">
    <name type="scientific">Ambispora leptoticha</name>
    <dbReference type="NCBI Taxonomy" id="144679"/>
    <lineage>
        <taxon>Eukaryota</taxon>
        <taxon>Fungi</taxon>
        <taxon>Fungi incertae sedis</taxon>
        <taxon>Mucoromycota</taxon>
        <taxon>Glomeromycotina</taxon>
        <taxon>Glomeromycetes</taxon>
        <taxon>Archaeosporales</taxon>
        <taxon>Ambisporaceae</taxon>
        <taxon>Ambispora</taxon>
    </lineage>
</organism>
<keyword evidence="2" id="KW-1133">Transmembrane helix</keyword>
<keyword evidence="1" id="KW-0597">Phosphoprotein</keyword>
<sequence length="554" mass="63549">METLFNLLRIRHNPQPETAFIPAQSLVPTNTCKKSLIACLLLIQLYTVCSFIIWKWWDFLRNHLFLFGFAISFTYAVEIRILFSKHVTPDILARLLVTGYLSTYVALVIMKSEKEYPTMGQSGIFLICIFRPYITSKKPLWFERIFYFAFDLILLFVIIWAIDRQGGRVDMMAYNKKIIRETVQALSHELRTPIHGILASAEFLESSTLSDFQRTLIDTVQSSGCNWIQIIDRVLASLDMESQGVSRALSFNLYRAMDEICAGMAVLFEKKNIDIFLHYKVPWSSSVLEGDVGIIKQIILSLFGFMDSATSHETIVFIVDSKESEKGHLNVLFDIQAYGEVAEVNLNDDTATSLSSAQDRKNIDFTRGLIEMIGGKLCIEQKQRTEGGQQIVPVLRFKVSIKLPISEDEVEMTNQDRLMPSKYLTKKLPEDIDLCSILRIGVLIDSLFPEALNIQKILQQDFSLSSIIISSLEEIKIDENKKDSINTIIIDTSLFSREQLMILADSFSKKKQIVSVLFVRLLQQEKIYIIFENAGFEKRRFHSIIKHKLLVIWN</sequence>
<dbReference type="SUPFAM" id="SSF47384">
    <property type="entry name" value="Homodimeric domain of signal transducing histidine kinase"/>
    <property type="match status" value="1"/>
</dbReference>
<protein>
    <submittedName>
        <fullName evidence="4">8299_t:CDS:1</fullName>
    </submittedName>
</protein>
<evidence type="ECO:0000256" key="2">
    <source>
        <dbReference type="SAM" id="Phobius"/>
    </source>
</evidence>
<dbReference type="Proteomes" id="UP000789508">
    <property type="component" value="Unassembled WGS sequence"/>
</dbReference>
<gene>
    <name evidence="4" type="ORF">ALEPTO_LOCUS8818</name>
</gene>
<dbReference type="SMART" id="SM00388">
    <property type="entry name" value="HisKA"/>
    <property type="match status" value="1"/>
</dbReference>
<evidence type="ECO:0000313" key="5">
    <source>
        <dbReference type="Proteomes" id="UP000789508"/>
    </source>
</evidence>
<dbReference type="Pfam" id="PF00512">
    <property type="entry name" value="HisKA"/>
    <property type="match status" value="1"/>
</dbReference>
<reference evidence="4" key="1">
    <citation type="submission" date="2021-06" db="EMBL/GenBank/DDBJ databases">
        <authorList>
            <person name="Kallberg Y."/>
            <person name="Tangrot J."/>
            <person name="Rosling A."/>
        </authorList>
    </citation>
    <scope>NUCLEOTIDE SEQUENCE</scope>
    <source>
        <strain evidence="4">FL130A</strain>
    </source>
</reference>
<dbReference type="InterPro" id="IPR036097">
    <property type="entry name" value="HisK_dim/P_sf"/>
</dbReference>
<dbReference type="CDD" id="cd00082">
    <property type="entry name" value="HisKA"/>
    <property type="match status" value="1"/>
</dbReference>
<proteinExistence type="predicted"/>
<evidence type="ECO:0000313" key="4">
    <source>
        <dbReference type="EMBL" id="CAG8617542.1"/>
    </source>
</evidence>
<name>A0A9N9CVD8_9GLOM</name>
<dbReference type="OrthoDB" id="303614at2759"/>
<dbReference type="AlphaFoldDB" id="A0A9N9CVD8"/>
<dbReference type="GO" id="GO:0000155">
    <property type="term" value="F:phosphorelay sensor kinase activity"/>
    <property type="evidence" value="ECO:0007669"/>
    <property type="project" value="InterPro"/>
</dbReference>
<dbReference type="Gene3D" id="1.10.287.130">
    <property type="match status" value="1"/>
</dbReference>
<keyword evidence="2" id="KW-0472">Membrane</keyword>
<feature type="transmembrane region" description="Helical" evidence="2">
    <location>
        <begin position="116"/>
        <end position="133"/>
    </location>
</feature>
<evidence type="ECO:0000259" key="3">
    <source>
        <dbReference type="SMART" id="SM00388"/>
    </source>
</evidence>
<dbReference type="PANTHER" id="PTHR43719:SF28">
    <property type="entry name" value="PEROXIDE STRESS-ACTIVATED HISTIDINE KINASE MAK1-RELATED"/>
    <property type="match status" value="1"/>
</dbReference>
<feature type="transmembrane region" description="Helical" evidence="2">
    <location>
        <begin position="145"/>
        <end position="162"/>
    </location>
</feature>
<dbReference type="EMBL" id="CAJVPS010005694">
    <property type="protein sequence ID" value="CAG8617542.1"/>
    <property type="molecule type" value="Genomic_DNA"/>
</dbReference>
<dbReference type="InterPro" id="IPR003661">
    <property type="entry name" value="HisK_dim/P_dom"/>
</dbReference>
<feature type="transmembrane region" description="Helical" evidence="2">
    <location>
        <begin position="36"/>
        <end position="57"/>
    </location>
</feature>
<accession>A0A9N9CVD8</accession>
<comment type="caution">
    <text evidence="4">The sequence shown here is derived from an EMBL/GenBank/DDBJ whole genome shotgun (WGS) entry which is preliminary data.</text>
</comment>